<dbReference type="InterPro" id="IPR036020">
    <property type="entry name" value="WW_dom_sf"/>
</dbReference>
<dbReference type="InterPro" id="IPR051938">
    <property type="entry name" value="Apopto_cytoskel_mod"/>
</dbReference>
<feature type="region of interest" description="Disordered" evidence="2">
    <location>
        <begin position="90"/>
        <end position="170"/>
    </location>
</feature>
<gene>
    <name evidence="6" type="ORF">FRACYDRAFT_246357</name>
</gene>
<keyword evidence="7" id="KW-1185">Reference proteome</keyword>
<dbReference type="CDD" id="cd00201">
    <property type="entry name" value="WW"/>
    <property type="match status" value="1"/>
</dbReference>
<dbReference type="PROSITE" id="PS50076">
    <property type="entry name" value="DNAJ_2"/>
    <property type="match status" value="1"/>
</dbReference>
<dbReference type="SMART" id="SM00271">
    <property type="entry name" value="DnaJ"/>
    <property type="match status" value="1"/>
</dbReference>
<dbReference type="SMART" id="SM00456">
    <property type="entry name" value="WW"/>
    <property type="match status" value="1"/>
</dbReference>
<name>A0A1E7EZJ1_9STRA</name>
<feature type="compositionally biased region" description="Low complexity" evidence="2">
    <location>
        <begin position="99"/>
        <end position="117"/>
    </location>
</feature>
<dbReference type="KEGG" id="fcy:FRACYDRAFT_246357"/>
<dbReference type="SUPFAM" id="SSF51045">
    <property type="entry name" value="WW domain"/>
    <property type="match status" value="1"/>
</dbReference>
<evidence type="ECO:0000313" key="7">
    <source>
        <dbReference type="Proteomes" id="UP000095751"/>
    </source>
</evidence>
<protein>
    <submittedName>
        <fullName evidence="6">DnaJ-domain-containing protein</fullName>
    </submittedName>
</protein>
<dbReference type="InterPro" id="IPR001623">
    <property type="entry name" value="DnaJ_domain"/>
</dbReference>
<sequence length="419" mass="47922">MVRHQNVDDPYIVLNLVNRDTSTPEEIKQSYRQLAKKYHPDTWSASCFSETEKQHATTKFQQISAANTVLTDPIQKSIYDRNYKLGLYDNDNDNDTDNDNTNNGSSGNGNGRNNNRSTTDRRQSSSNNSQRQQEQYSQQSQSQQSHQSQSQIPKRPMGIPPPLPKGWTTITDPISGNLYYYHKRSQRSTWNHPALCSNTSSYNNNTAAQAQAQQRTRTSSGNTNYNFGSSGKQQKNYPPNKNKMFGGDFPFNRRPYNNDRYNANTNTNTNSYYNNMDDENINAGGRKVIVDKEPDTHRCGSFLVLLLCPPIGILAMYHSIMVTRCWDKSQEQDSNNDIEEEDKNNDGYDENSSSKRQRQEELAQGHSTRAGLYACFGNSLGILFWIYYLFVRGGDESIFEFPKEWNIEECPLFGQDVVL</sequence>
<dbReference type="EMBL" id="KV784369">
    <property type="protein sequence ID" value="OEU11244.1"/>
    <property type="molecule type" value="Genomic_DNA"/>
</dbReference>
<dbReference type="Gene3D" id="1.10.287.110">
    <property type="entry name" value="DnaJ domain"/>
    <property type="match status" value="1"/>
</dbReference>
<dbReference type="Gene3D" id="2.20.70.10">
    <property type="match status" value="1"/>
</dbReference>
<dbReference type="AlphaFoldDB" id="A0A1E7EZJ1"/>
<feature type="compositionally biased region" description="Low complexity" evidence="2">
    <location>
        <begin position="232"/>
        <end position="243"/>
    </location>
</feature>
<evidence type="ECO:0000313" key="6">
    <source>
        <dbReference type="EMBL" id="OEU11244.1"/>
    </source>
</evidence>
<feature type="compositionally biased region" description="Polar residues" evidence="2">
    <location>
        <begin position="220"/>
        <end position="231"/>
    </location>
</feature>
<feature type="transmembrane region" description="Helical" evidence="3">
    <location>
        <begin position="302"/>
        <end position="320"/>
    </location>
</feature>
<dbReference type="PRINTS" id="PR00625">
    <property type="entry name" value="JDOMAIN"/>
</dbReference>
<dbReference type="InParanoid" id="A0A1E7EZJ1"/>
<dbReference type="InterPro" id="IPR036869">
    <property type="entry name" value="J_dom_sf"/>
</dbReference>
<keyword evidence="3" id="KW-1133">Transmembrane helix</keyword>
<dbReference type="Pfam" id="PF00397">
    <property type="entry name" value="WW"/>
    <property type="match status" value="1"/>
</dbReference>
<accession>A0A1E7EZJ1</accession>
<feature type="domain" description="J" evidence="5">
    <location>
        <begin position="9"/>
        <end position="83"/>
    </location>
</feature>
<evidence type="ECO:0000256" key="3">
    <source>
        <dbReference type="SAM" id="Phobius"/>
    </source>
</evidence>
<keyword evidence="3" id="KW-0812">Transmembrane</keyword>
<feature type="transmembrane region" description="Helical" evidence="3">
    <location>
        <begin position="370"/>
        <end position="390"/>
    </location>
</feature>
<reference evidence="6 7" key="1">
    <citation type="submission" date="2016-09" db="EMBL/GenBank/DDBJ databases">
        <title>Extensive genetic diversity and differential bi-allelic expression allows diatom success in the polar Southern Ocean.</title>
        <authorList>
            <consortium name="DOE Joint Genome Institute"/>
            <person name="Mock T."/>
            <person name="Otillar R.P."/>
            <person name="Strauss J."/>
            <person name="Dupont C."/>
            <person name="Frickenhaus S."/>
            <person name="Maumus F."/>
            <person name="Mcmullan M."/>
            <person name="Sanges R."/>
            <person name="Schmutz J."/>
            <person name="Toseland A."/>
            <person name="Valas R."/>
            <person name="Veluchamy A."/>
            <person name="Ward B.J."/>
            <person name="Allen A."/>
            <person name="Barry K."/>
            <person name="Falciatore A."/>
            <person name="Ferrante M."/>
            <person name="Fortunato A.E."/>
            <person name="Gloeckner G."/>
            <person name="Gruber A."/>
            <person name="Hipkin R."/>
            <person name="Janech M."/>
            <person name="Kroth P."/>
            <person name="Leese F."/>
            <person name="Lindquist E."/>
            <person name="Lyon B.R."/>
            <person name="Martin J."/>
            <person name="Mayer C."/>
            <person name="Parker M."/>
            <person name="Quesneville H."/>
            <person name="Raymond J."/>
            <person name="Uhlig C."/>
            <person name="Valentin K.U."/>
            <person name="Worden A.Z."/>
            <person name="Armbrust E.V."/>
            <person name="Bowler C."/>
            <person name="Green B."/>
            <person name="Moulton V."/>
            <person name="Van Oosterhout C."/>
            <person name="Grigoriev I."/>
        </authorList>
    </citation>
    <scope>NUCLEOTIDE SEQUENCE [LARGE SCALE GENOMIC DNA]</scope>
    <source>
        <strain evidence="6 7">CCMP1102</strain>
    </source>
</reference>
<evidence type="ECO:0000259" key="5">
    <source>
        <dbReference type="PROSITE" id="PS50076"/>
    </source>
</evidence>
<feature type="compositionally biased region" description="Acidic residues" evidence="2">
    <location>
        <begin position="334"/>
        <end position="349"/>
    </location>
</feature>
<dbReference type="PROSITE" id="PS01159">
    <property type="entry name" value="WW_DOMAIN_1"/>
    <property type="match status" value="1"/>
</dbReference>
<evidence type="ECO:0000256" key="2">
    <source>
        <dbReference type="SAM" id="MobiDB-lite"/>
    </source>
</evidence>
<dbReference type="OrthoDB" id="10250354at2759"/>
<dbReference type="PROSITE" id="PS50020">
    <property type="entry name" value="WW_DOMAIN_2"/>
    <property type="match status" value="1"/>
</dbReference>
<feature type="region of interest" description="Disordered" evidence="2">
    <location>
        <begin position="333"/>
        <end position="361"/>
    </location>
</feature>
<feature type="domain" description="WW" evidence="4">
    <location>
        <begin position="161"/>
        <end position="195"/>
    </location>
</feature>
<keyword evidence="3" id="KW-0472">Membrane</keyword>
<feature type="compositionally biased region" description="Low complexity" evidence="2">
    <location>
        <begin position="201"/>
        <end position="219"/>
    </location>
</feature>
<feature type="compositionally biased region" description="Low complexity" evidence="2">
    <location>
        <begin position="124"/>
        <end position="151"/>
    </location>
</feature>
<proteinExistence type="predicted"/>
<dbReference type="Pfam" id="PF00226">
    <property type="entry name" value="DnaJ"/>
    <property type="match status" value="1"/>
</dbReference>
<dbReference type="PANTHER" id="PTHR44145">
    <property type="entry name" value="DNAJ HOMOLOG SUBFAMILY A MEMBER 3, MITOCHONDRIAL"/>
    <property type="match status" value="1"/>
</dbReference>
<feature type="region of interest" description="Disordered" evidence="2">
    <location>
        <begin position="201"/>
        <end position="255"/>
    </location>
</feature>
<dbReference type="SUPFAM" id="SSF46565">
    <property type="entry name" value="Chaperone J-domain"/>
    <property type="match status" value="1"/>
</dbReference>
<dbReference type="InterPro" id="IPR001202">
    <property type="entry name" value="WW_dom"/>
</dbReference>
<dbReference type="PANTHER" id="PTHR44145:SF3">
    <property type="entry name" value="DNAJ HOMOLOG SUBFAMILY A MEMBER 3, MITOCHONDRIAL"/>
    <property type="match status" value="1"/>
</dbReference>
<dbReference type="Proteomes" id="UP000095751">
    <property type="component" value="Unassembled WGS sequence"/>
</dbReference>
<organism evidence="6 7">
    <name type="scientific">Fragilariopsis cylindrus CCMP1102</name>
    <dbReference type="NCBI Taxonomy" id="635003"/>
    <lineage>
        <taxon>Eukaryota</taxon>
        <taxon>Sar</taxon>
        <taxon>Stramenopiles</taxon>
        <taxon>Ochrophyta</taxon>
        <taxon>Bacillariophyta</taxon>
        <taxon>Bacillariophyceae</taxon>
        <taxon>Bacillariophycidae</taxon>
        <taxon>Bacillariales</taxon>
        <taxon>Bacillariaceae</taxon>
        <taxon>Fragilariopsis</taxon>
    </lineage>
</organism>
<evidence type="ECO:0000259" key="4">
    <source>
        <dbReference type="PROSITE" id="PS50020"/>
    </source>
</evidence>
<keyword evidence="1" id="KW-0143">Chaperone</keyword>
<dbReference type="CDD" id="cd06257">
    <property type="entry name" value="DnaJ"/>
    <property type="match status" value="1"/>
</dbReference>
<evidence type="ECO:0000256" key="1">
    <source>
        <dbReference type="ARBA" id="ARBA00023186"/>
    </source>
</evidence>